<dbReference type="InterPro" id="IPR051703">
    <property type="entry name" value="NF-kappa-B_Signaling_Reg"/>
</dbReference>
<proteinExistence type="predicted"/>
<reference evidence="2 3" key="1">
    <citation type="submission" date="2015-11" db="EMBL/GenBank/DDBJ databases">
        <title>Expanding the genomic diversity of Burkholderia species for the development of highly accurate diagnostics.</title>
        <authorList>
            <person name="Sahl J."/>
            <person name="Keim P."/>
            <person name="Wagner D."/>
        </authorList>
    </citation>
    <scope>NUCLEOTIDE SEQUENCE [LARGE SCALE GENOMIC DNA]</scope>
    <source>
        <strain evidence="2 3">MSMB1808WGS</strain>
    </source>
</reference>
<comment type="caution">
    <text evidence="2">The sequence shown here is derived from an EMBL/GenBank/DDBJ whole genome shotgun (WGS) entry which is preliminary data.</text>
</comment>
<keyword evidence="3" id="KW-1185">Reference proteome</keyword>
<dbReference type="PANTHER" id="PTHR46609:SF6">
    <property type="entry name" value="EXONUCLEASE, PHAGE-TYPE_RECB, C-TERMINAL DOMAIN-CONTAINING PROTEIN-RELATED"/>
    <property type="match status" value="1"/>
</dbReference>
<dbReference type="InterPro" id="IPR019080">
    <property type="entry name" value="YqaJ_viral_recombinase"/>
</dbReference>
<dbReference type="EMBL" id="LPBJ01000047">
    <property type="protein sequence ID" value="KVP97914.1"/>
    <property type="molecule type" value="Genomic_DNA"/>
</dbReference>
<evidence type="ECO:0000313" key="2">
    <source>
        <dbReference type="EMBL" id="KVP97914.1"/>
    </source>
</evidence>
<dbReference type="InterPro" id="IPR011604">
    <property type="entry name" value="PDDEXK-like_dom_sf"/>
</dbReference>
<dbReference type="Gene3D" id="3.90.320.10">
    <property type="match status" value="1"/>
</dbReference>
<dbReference type="AlphaFoldDB" id="A0AAW3MSM2"/>
<evidence type="ECO:0000313" key="3">
    <source>
        <dbReference type="Proteomes" id="UP000056453"/>
    </source>
</evidence>
<organism evidence="2 3">
    <name type="scientific">Burkholderia ubonensis</name>
    <dbReference type="NCBI Taxonomy" id="101571"/>
    <lineage>
        <taxon>Bacteria</taxon>
        <taxon>Pseudomonadati</taxon>
        <taxon>Pseudomonadota</taxon>
        <taxon>Betaproteobacteria</taxon>
        <taxon>Burkholderiales</taxon>
        <taxon>Burkholderiaceae</taxon>
        <taxon>Burkholderia</taxon>
        <taxon>Burkholderia cepacia complex</taxon>
    </lineage>
</organism>
<protein>
    <recommendedName>
        <fullName evidence="1">YqaJ viral recombinase domain-containing protein</fullName>
    </recommendedName>
</protein>
<name>A0AAW3MSM2_9BURK</name>
<dbReference type="InterPro" id="IPR011335">
    <property type="entry name" value="Restrct_endonuc-II-like"/>
</dbReference>
<accession>A0AAW3MSM2</accession>
<dbReference type="Proteomes" id="UP000056453">
    <property type="component" value="Unassembled WGS sequence"/>
</dbReference>
<evidence type="ECO:0000259" key="1">
    <source>
        <dbReference type="Pfam" id="PF09588"/>
    </source>
</evidence>
<dbReference type="PANTHER" id="PTHR46609">
    <property type="entry name" value="EXONUCLEASE, PHAGE-TYPE/RECB, C-TERMINAL DOMAIN-CONTAINING PROTEIN"/>
    <property type="match status" value="1"/>
</dbReference>
<dbReference type="SUPFAM" id="SSF52980">
    <property type="entry name" value="Restriction endonuclease-like"/>
    <property type="match status" value="1"/>
</dbReference>
<gene>
    <name evidence="2" type="ORF">WJ96_04910</name>
</gene>
<dbReference type="Pfam" id="PF09588">
    <property type="entry name" value="YqaJ"/>
    <property type="match status" value="1"/>
</dbReference>
<feature type="domain" description="YqaJ viral recombinase" evidence="1">
    <location>
        <begin position="27"/>
        <end position="204"/>
    </location>
</feature>
<sequence length="387" mass="43177">MPTGEKCSYYERKFDMKRLECAPRTPDWYAIRAESWTASAAATLVVRENAEMLRDYAATKGVTLDIAPLLKVGLESYFENTPWTAWAEKMGRIPRFAGNDHTARGQENEERAVTYFEKEKMLLAEREVTALSSEHPWLLASFDAIVPASSDTSVVAPNGFPLEAKVPAFQSRKKLWEAKKLGLAIMGLPYYWCQMQHQMLVSDAPYGLFVAIGVEVEKDGTEKIVFPIIEKVPRDDDFLTAYTAIAKFFFDEFIDCYIEPPMLPSDKKLLDSLVEQAAFDKAIAEADHDTAVEMYFDAVRAEDAAKARKAELEAKVIAAAAAMRAEGMDVVMLADRLEVTYSRSSSVSWQKVAKQVAKDAGLPDVPPAVIEACKGKEKESVKLKEVV</sequence>